<evidence type="ECO:0008006" key="4">
    <source>
        <dbReference type="Google" id="ProtNLM"/>
    </source>
</evidence>
<keyword evidence="3" id="KW-1185">Reference proteome</keyword>
<reference evidence="2" key="1">
    <citation type="submission" date="2023-08" db="EMBL/GenBank/DDBJ databases">
        <title>A de novo genome assembly of Solanum verrucosum Schlechtendal, a Mexican diploid species geographically isolated from the other diploid A-genome species in potato relatives.</title>
        <authorList>
            <person name="Hosaka K."/>
        </authorList>
    </citation>
    <scope>NUCLEOTIDE SEQUENCE</scope>
    <source>
        <tissue evidence="2">Young leaves</tissue>
    </source>
</reference>
<accession>A0AAF0U1F0</accession>
<dbReference type="Proteomes" id="UP001234989">
    <property type="component" value="Chromosome 7"/>
</dbReference>
<protein>
    <recommendedName>
        <fullName evidence="4">Gag-pol polyprotein</fullName>
    </recommendedName>
</protein>
<evidence type="ECO:0000256" key="1">
    <source>
        <dbReference type="SAM" id="MobiDB-lite"/>
    </source>
</evidence>
<evidence type="ECO:0000313" key="3">
    <source>
        <dbReference type="Proteomes" id="UP001234989"/>
    </source>
</evidence>
<sequence>MPPRRAPMRRNVGDNVEPKVSQAPMKENKLQEFINLRQGSMGVNEYLLKFIQWLKYALTMVVDSRSRISKFVSKVSEMMVKECRTTMLIKDIGISRLMIHVQQIEEEKLKDKARESKGERTCDGDFSHSRRFVEGFSSIALPLTTLTQKKINPPEFHGSKVDEDPYEFNQGIKKIIEFVGVTPFESADSNTYQRKRVTRIWYKQLKEERAIETCLLDWEKFKGVFLNNLFLL</sequence>
<organism evidence="2 3">
    <name type="scientific">Solanum verrucosum</name>
    <dbReference type="NCBI Taxonomy" id="315347"/>
    <lineage>
        <taxon>Eukaryota</taxon>
        <taxon>Viridiplantae</taxon>
        <taxon>Streptophyta</taxon>
        <taxon>Embryophyta</taxon>
        <taxon>Tracheophyta</taxon>
        <taxon>Spermatophyta</taxon>
        <taxon>Magnoliopsida</taxon>
        <taxon>eudicotyledons</taxon>
        <taxon>Gunneridae</taxon>
        <taxon>Pentapetalae</taxon>
        <taxon>asterids</taxon>
        <taxon>lamiids</taxon>
        <taxon>Solanales</taxon>
        <taxon>Solanaceae</taxon>
        <taxon>Solanoideae</taxon>
        <taxon>Solaneae</taxon>
        <taxon>Solanum</taxon>
    </lineage>
</organism>
<dbReference type="AlphaFoldDB" id="A0AAF0U1F0"/>
<proteinExistence type="predicted"/>
<evidence type="ECO:0000313" key="2">
    <source>
        <dbReference type="EMBL" id="WMV37492.1"/>
    </source>
</evidence>
<feature type="region of interest" description="Disordered" evidence="1">
    <location>
        <begin position="1"/>
        <end position="21"/>
    </location>
</feature>
<dbReference type="EMBL" id="CP133618">
    <property type="protein sequence ID" value="WMV37492.1"/>
    <property type="molecule type" value="Genomic_DNA"/>
</dbReference>
<name>A0AAF0U1F0_SOLVR</name>
<gene>
    <name evidence="2" type="ORF">MTR67_030877</name>
</gene>